<dbReference type="GO" id="GO:0005737">
    <property type="term" value="C:cytoplasm"/>
    <property type="evidence" value="ECO:0007669"/>
    <property type="project" value="TreeGrafter"/>
</dbReference>
<name>A0A6A1VLN7_9ROSI</name>
<dbReference type="PANTHER" id="PTHR11999:SF70">
    <property type="entry name" value="MIP05841P"/>
    <property type="match status" value="1"/>
</dbReference>
<evidence type="ECO:0000256" key="6">
    <source>
        <dbReference type="PIRSR" id="PIRSR602129-50"/>
    </source>
</evidence>
<evidence type="ECO:0000313" key="9">
    <source>
        <dbReference type="Proteomes" id="UP000516437"/>
    </source>
</evidence>
<reference evidence="8 9" key="1">
    <citation type="journal article" date="2019" name="Plant Biotechnol. J.">
        <title>The red bayberry genome and genetic basis of sex determination.</title>
        <authorList>
            <person name="Jia H.M."/>
            <person name="Jia H.J."/>
            <person name="Cai Q.L."/>
            <person name="Wang Y."/>
            <person name="Zhao H.B."/>
            <person name="Yang W.F."/>
            <person name="Wang G.Y."/>
            <person name="Li Y.H."/>
            <person name="Zhan D.L."/>
            <person name="Shen Y.T."/>
            <person name="Niu Q.F."/>
            <person name="Chang L."/>
            <person name="Qiu J."/>
            <person name="Zhao L."/>
            <person name="Xie H.B."/>
            <person name="Fu W.Y."/>
            <person name="Jin J."/>
            <person name="Li X.W."/>
            <person name="Jiao Y."/>
            <person name="Zhou C.C."/>
            <person name="Tu T."/>
            <person name="Chai C.Y."/>
            <person name="Gao J.L."/>
            <person name="Fan L.J."/>
            <person name="van de Weg E."/>
            <person name="Wang J.Y."/>
            <person name="Gao Z.S."/>
        </authorList>
    </citation>
    <scope>NUCLEOTIDE SEQUENCE [LARGE SCALE GENOMIC DNA]</scope>
    <source>
        <tissue evidence="8">Leaves</tissue>
    </source>
</reference>
<feature type="modified residue" description="N6-(pyridoxal phosphate)lysine" evidence="6">
    <location>
        <position position="244"/>
    </location>
</feature>
<evidence type="ECO:0000256" key="3">
    <source>
        <dbReference type="ARBA" id="ARBA00022793"/>
    </source>
</evidence>
<evidence type="ECO:0000256" key="1">
    <source>
        <dbReference type="ARBA" id="ARBA00001933"/>
    </source>
</evidence>
<dbReference type="InterPro" id="IPR015421">
    <property type="entry name" value="PyrdxlP-dep_Trfase_major"/>
</dbReference>
<comment type="similarity">
    <text evidence="2 7">Belongs to the group II decarboxylase family.</text>
</comment>
<dbReference type="EMBL" id="RXIC02000023">
    <property type="protein sequence ID" value="KAB1213819.1"/>
    <property type="molecule type" value="Genomic_DNA"/>
</dbReference>
<keyword evidence="3" id="KW-0210">Decarboxylase</keyword>
<comment type="caution">
    <text evidence="8">The sequence shown here is derived from an EMBL/GenBank/DDBJ whole genome shotgun (WGS) entry which is preliminary data.</text>
</comment>
<dbReference type="AlphaFoldDB" id="A0A6A1VLN7"/>
<sequence length="423" mass="47142">MDAEQLREHAHKMVDFIADYYKSIENFPVLSQVEPGYLRGMLPDSAPDHPESLEDIFNATELEMIVLDWLAKLLNLPDYFLLGGQGGGVIQGTASEAVLVVLLAARERTLTRVGKNALGKLVVYASDQTHSSLQKACQGNPARKLQVSKSDSSTNYGLSPEVLCEAITHDIAIGLIPFFLCATVGTTSSTAVDPLLSLGKIAKSNGMWFHVDAAYAGSACICPEYRHYIDGVEEADSFNMNAHKWFLTNFDCSALWVKDRNALVQSLSTNPEYLKNKASQARLVVDYKDWQIPLGRRFRSLKLWMVLRLYGIENLQCYIRNHIKLAKLFEGLVAQDPRFEVVTPRIFSLVCFRLLPSQNKDDHGNKLNHDLLDAVNSTGKVFISHTVLSGKYVLRFAVGAPLTEERHIISAWKVLQDEASALL</sequence>
<proteinExistence type="inferred from homology"/>
<comment type="cofactor">
    <cofactor evidence="1 6 7">
        <name>pyridoxal 5'-phosphate</name>
        <dbReference type="ChEBI" id="CHEBI:597326"/>
    </cofactor>
</comment>
<gene>
    <name evidence="8" type="ORF">CJ030_MR5G017082</name>
</gene>
<dbReference type="GO" id="GO:0006520">
    <property type="term" value="P:amino acid metabolic process"/>
    <property type="evidence" value="ECO:0007669"/>
    <property type="project" value="InterPro"/>
</dbReference>
<dbReference type="InterPro" id="IPR010977">
    <property type="entry name" value="Aromatic_deC"/>
</dbReference>
<dbReference type="GO" id="GO:0016831">
    <property type="term" value="F:carboxy-lyase activity"/>
    <property type="evidence" value="ECO:0007669"/>
    <property type="project" value="UniProtKB-KW"/>
</dbReference>
<dbReference type="OrthoDB" id="639767at2759"/>
<dbReference type="Gene3D" id="3.40.640.10">
    <property type="entry name" value="Type I PLP-dependent aspartate aminotransferase-like (Major domain)"/>
    <property type="match status" value="1"/>
</dbReference>
<dbReference type="SUPFAM" id="SSF53383">
    <property type="entry name" value="PLP-dependent transferases"/>
    <property type="match status" value="1"/>
</dbReference>
<evidence type="ECO:0000256" key="2">
    <source>
        <dbReference type="ARBA" id="ARBA00009533"/>
    </source>
</evidence>
<dbReference type="PANTHER" id="PTHR11999">
    <property type="entry name" value="GROUP II PYRIDOXAL-5-PHOSPHATE DECARBOXYLASE"/>
    <property type="match status" value="1"/>
</dbReference>
<keyword evidence="5 7" id="KW-0456">Lyase</keyword>
<dbReference type="PROSITE" id="PS00392">
    <property type="entry name" value="DDC_GAD_HDC_YDC"/>
    <property type="match status" value="1"/>
</dbReference>
<dbReference type="Pfam" id="PF00282">
    <property type="entry name" value="Pyridoxal_deC"/>
    <property type="match status" value="1"/>
</dbReference>
<evidence type="ECO:0000256" key="4">
    <source>
        <dbReference type="ARBA" id="ARBA00022898"/>
    </source>
</evidence>
<dbReference type="Proteomes" id="UP000516437">
    <property type="component" value="Chromosome 5"/>
</dbReference>
<dbReference type="GO" id="GO:0019752">
    <property type="term" value="P:carboxylic acid metabolic process"/>
    <property type="evidence" value="ECO:0007669"/>
    <property type="project" value="InterPro"/>
</dbReference>
<dbReference type="InterPro" id="IPR015422">
    <property type="entry name" value="PyrdxlP-dep_Trfase_small"/>
</dbReference>
<keyword evidence="4 6" id="KW-0663">Pyridoxal phosphate</keyword>
<evidence type="ECO:0000256" key="7">
    <source>
        <dbReference type="RuleBase" id="RU000382"/>
    </source>
</evidence>
<accession>A0A6A1VLN7</accession>
<protein>
    <submittedName>
        <fullName evidence="8">Tyrosine decarboxylase 1</fullName>
    </submittedName>
</protein>
<dbReference type="InterPro" id="IPR021115">
    <property type="entry name" value="Pyridoxal-P_BS"/>
</dbReference>
<keyword evidence="9" id="KW-1185">Reference proteome</keyword>
<dbReference type="InterPro" id="IPR002129">
    <property type="entry name" value="PyrdxlP-dep_de-COase"/>
</dbReference>
<dbReference type="FunFam" id="3.40.640.10:FF:000025">
    <property type="entry name" value="Histidine decarboxylase"/>
    <property type="match status" value="1"/>
</dbReference>
<evidence type="ECO:0000313" key="8">
    <source>
        <dbReference type="EMBL" id="KAB1213819.1"/>
    </source>
</evidence>
<dbReference type="Gene3D" id="3.90.1150.10">
    <property type="entry name" value="Aspartate Aminotransferase, domain 1"/>
    <property type="match status" value="1"/>
</dbReference>
<dbReference type="GO" id="GO:0030170">
    <property type="term" value="F:pyridoxal phosphate binding"/>
    <property type="evidence" value="ECO:0007669"/>
    <property type="project" value="InterPro"/>
</dbReference>
<evidence type="ECO:0000256" key="5">
    <source>
        <dbReference type="ARBA" id="ARBA00023239"/>
    </source>
</evidence>
<organism evidence="8 9">
    <name type="scientific">Morella rubra</name>
    <name type="common">Chinese bayberry</name>
    <dbReference type="NCBI Taxonomy" id="262757"/>
    <lineage>
        <taxon>Eukaryota</taxon>
        <taxon>Viridiplantae</taxon>
        <taxon>Streptophyta</taxon>
        <taxon>Embryophyta</taxon>
        <taxon>Tracheophyta</taxon>
        <taxon>Spermatophyta</taxon>
        <taxon>Magnoliopsida</taxon>
        <taxon>eudicotyledons</taxon>
        <taxon>Gunneridae</taxon>
        <taxon>Pentapetalae</taxon>
        <taxon>rosids</taxon>
        <taxon>fabids</taxon>
        <taxon>Fagales</taxon>
        <taxon>Myricaceae</taxon>
        <taxon>Morella</taxon>
    </lineage>
</organism>
<dbReference type="PRINTS" id="PR00800">
    <property type="entry name" value="YHDCRBOXLASE"/>
</dbReference>
<dbReference type="InterPro" id="IPR015424">
    <property type="entry name" value="PyrdxlP-dep_Trfase"/>
</dbReference>